<sequence length="230" mass="26446">MPYYHQQQAAAMREYRPAVGPGRMGRQPSSNSDLHHSGIIQHPALSLGALHVSKLVKNIASIVLDVGALSISRRAVEQREMPVHTRTKKSSKIKNEEPEQLEEEDDDDEYYPVLVQQQSDSCPPEKENPVCIDTPQVQDQVEHFPEREDSFTEDQSAENIIHSPAPRNSSEGEFQRPQRPRKRPRVFTYDRLGSPTCYNMSALPYHTNREMLWTPTVFPYPFFHPYGHRV</sequence>
<feature type="region of interest" description="Disordered" evidence="1">
    <location>
        <begin position="78"/>
        <end position="109"/>
    </location>
</feature>
<reference evidence="2 3" key="1">
    <citation type="submission" date="2020-04" db="EMBL/GenBank/DDBJ databases">
        <title>Chromosome-level genome assembly of a cyprinid fish Onychostoma macrolepis by integration of Nanopore Sequencing, Bionano and Hi-C technology.</title>
        <authorList>
            <person name="Wang D."/>
        </authorList>
    </citation>
    <scope>NUCLEOTIDE SEQUENCE [LARGE SCALE GENOMIC DNA]</scope>
    <source>
        <strain evidence="2">SWU-2019</strain>
        <tissue evidence="2">Muscle</tissue>
    </source>
</reference>
<evidence type="ECO:0000313" key="3">
    <source>
        <dbReference type="Proteomes" id="UP000579812"/>
    </source>
</evidence>
<keyword evidence="3" id="KW-1185">Reference proteome</keyword>
<proteinExistence type="predicted"/>
<protein>
    <submittedName>
        <fullName evidence="2">Uncharacterized protein</fullName>
    </submittedName>
</protein>
<comment type="caution">
    <text evidence="2">The sequence shown here is derived from an EMBL/GenBank/DDBJ whole genome shotgun (WGS) entry which is preliminary data.</text>
</comment>
<evidence type="ECO:0000256" key="1">
    <source>
        <dbReference type="SAM" id="MobiDB-lite"/>
    </source>
</evidence>
<feature type="compositionally biased region" description="Acidic residues" evidence="1">
    <location>
        <begin position="98"/>
        <end position="109"/>
    </location>
</feature>
<accession>A0A7J6BU66</accession>
<feature type="region of interest" description="Disordered" evidence="1">
    <location>
        <begin position="142"/>
        <end position="186"/>
    </location>
</feature>
<dbReference type="Proteomes" id="UP000579812">
    <property type="component" value="Unassembled WGS sequence"/>
</dbReference>
<evidence type="ECO:0000313" key="2">
    <source>
        <dbReference type="EMBL" id="KAF4098364.1"/>
    </source>
</evidence>
<gene>
    <name evidence="2" type="ORF">G5714_020394</name>
</gene>
<dbReference type="EMBL" id="JAAMOB010000021">
    <property type="protein sequence ID" value="KAF4098364.1"/>
    <property type="molecule type" value="Genomic_DNA"/>
</dbReference>
<dbReference type="AlphaFoldDB" id="A0A7J6BU66"/>
<organism evidence="2 3">
    <name type="scientific">Onychostoma macrolepis</name>
    <dbReference type="NCBI Taxonomy" id="369639"/>
    <lineage>
        <taxon>Eukaryota</taxon>
        <taxon>Metazoa</taxon>
        <taxon>Chordata</taxon>
        <taxon>Craniata</taxon>
        <taxon>Vertebrata</taxon>
        <taxon>Euteleostomi</taxon>
        <taxon>Actinopterygii</taxon>
        <taxon>Neopterygii</taxon>
        <taxon>Teleostei</taxon>
        <taxon>Ostariophysi</taxon>
        <taxon>Cypriniformes</taxon>
        <taxon>Cyprinidae</taxon>
        <taxon>Acrossocheilinae</taxon>
        <taxon>Onychostoma</taxon>
    </lineage>
</organism>
<name>A0A7J6BU66_9TELE</name>